<accession>A0AAV5UFJ0</accession>
<dbReference type="AlphaFoldDB" id="A0AAV5UFJ0"/>
<protein>
    <submittedName>
        <fullName evidence="1">Uncharacterized protein</fullName>
    </submittedName>
</protein>
<keyword evidence="2" id="KW-1185">Reference proteome</keyword>
<feature type="non-terminal residue" evidence="1">
    <location>
        <position position="1"/>
    </location>
</feature>
<reference evidence="1" key="1">
    <citation type="submission" date="2023-10" db="EMBL/GenBank/DDBJ databases">
        <title>Genome assembly of Pristionchus species.</title>
        <authorList>
            <person name="Yoshida K."/>
            <person name="Sommer R.J."/>
        </authorList>
    </citation>
    <scope>NUCLEOTIDE SEQUENCE</scope>
    <source>
        <strain evidence="1">RS0144</strain>
    </source>
</reference>
<gene>
    <name evidence="1" type="ORF">PENTCL1PPCAC_27893</name>
</gene>
<sequence>CECSKRIRDHCWSLKEKMGESSGDCHSDDTLSTLRERLAHRLERELSHDDNAANEHGHRWKHYNSKHRCPIYSSLDNSHLGVVVGIEELGCVPAG</sequence>
<evidence type="ECO:0000313" key="1">
    <source>
        <dbReference type="EMBL" id="GMT05719.1"/>
    </source>
</evidence>
<organism evidence="1 2">
    <name type="scientific">Pristionchus entomophagus</name>
    <dbReference type="NCBI Taxonomy" id="358040"/>
    <lineage>
        <taxon>Eukaryota</taxon>
        <taxon>Metazoa</taxon>
        <taxon>Ecdysozoa</taxon>
        <taxon>Nematoda</taxon>
        <taxon>Chromadorea</taxon>
        <taxon>Rhabditida</taxon>
        <taxon>Rhabditina</taxon>
        <taxon>Diplogasteromorpha</taxon>
        <taxon>Diplogasteroidea</taxon>
        <taxon>Neodiplogasteridae</taxon>
        <taxon>Pristionchus</taxon>
    </lineage>
</organism>
<feature type="non-terminal residue" evidence="1">
    <location>
        <position position="95"/>
    </location>
</feature>
<evidence type="ECO:0000313" key="2">
    <source>
        <dbReference type="Proteomes" id="UP001432027"/>
    </source>
</evidence>
<dbReference type="Proteomes" id="UP001432027">
    <property type="component" value="Unassembled WGS sequence"/>
</dbReference>
<comment type="caution">
    <text evidence="1">The sequence shown here is derived from an EMBL/GenBank/DDBJ whole genome shotgun (WGS) entry which is preliminary data.</text>
</comment>
<proteinExistence type="predicted"/>
<dbReference type="EMBL" id="BTSX01000006">
    <property type="protein sequence ID" value="GMT05719.1"/>
    <property type="molecule type" value="Genomic_DNA"/>
</dbReference>
<name>A0AAV5UFJ0_9BILA</name>